<dbReference type="AlphaFoldDB" id="A0A194XIM1"/>
<proteinExistence type="predicted"/>
<accession>A0A194XIM1</accession>
<dbReference type="Proteomes" id="UP000070700">
    <property type="component" value="Unassembled WGS sequence"/>
</dbReference>
<gene>
    <name evidence="1" type="ORF">LY89DRAFT_666903</name>
</gene>
<evidence type="ECO:0000313" key="2">
    <source>
        <dbReference type="Proteomes" id="UP000070700"/>
    </source>
</evidence>
<evidence type="ECO:0000313" key="1">
    <source>
        <dbReference type="EMBL" id="KUJ20080.1"/>
    </source>
</evidence>
<sequence length="275" mass="30975">MTDLNPFGTARSAEDVFVTAQPADVEESRQPSRNVQKANVTVNDYETTKPAIISYSMPPDPEPKSARFAGTMTELEVGAVISRRRYDQGIHGSLIEDPILGDLVFQNDVRSIVFHVAACPALLADTMRYVSFHAHNSIYNKVGTWSLPKGWTQKQQRLHGQDLHLEGVRAGILKTVAETLSTIVELLDSRRGINVKYFLIAVPHQDQLNFLVDNCARWVALKELSIFPISRGLCSSRETASKIVRKYIVRDWWDGRDWIECFVSGRQTSELHGIH</sequence>
<dbReference type="InParanoid" id="A0A194XIM1"/>
<dbReference type="EMBL" id="KQ947410">
    <property type="protein sequence ID" value="KUJ20080.1"/>
    <property type="molecule type" value="Genomic_DNA"/>
</dbReference>
<protein>
    <submittedName>
        <fullName evidence="1">Uncharacterized protein</fullName>
    </submittedName>
</protein>
<dbReference type="KEGG" id="psco:LY89DRAFT_666903"/>
<keyword evidence="2" id="KW-1185">Reference proteome</keyword>
<dbReference type="RefSeq" id="XP_018074435.1">
    <property type="nucleotide sequence ID" value="XM_018212943.1"/>
</dbReference>
<reference evidence="1 2" key="1">
    <citation type="submission" date="2015-10" db="EMBL/GenBank/DDBJ databases">
        <title>Full genome of DAOMC 229536 Phialocephala scopiformis, a fungal endophyte of spruce producing the potent anti-insectan compound rugulosin.</title>
        <authorList>
            <consortium name="DOE Joint Genome Institute"/>
            <person name="Walker A.K."/>
            <person name="Frasz S.L."/>
            <person name="Seifert K.A."/>
            <person name="Miller J.D."/>
            <person name="Mondo S.J."/>
            <person name="Labutti K."/>
            <person name="Lipzen A."/>
            <person name="Dockter R."/>
            <person name="Kennedy M."/>
            <person name="Grigoriev I.V."/>
            <person name="Spatafora J.W."/>
        </authorList>
    </citation>
    <scope>NUCLEOTIDE SEQUENCE [LARGE SCALE GENOMIC DNA]</scope>
    <source>
        <strain evidence="1 2">CBS 120377</strain>
    </source>
</reference>
<dbReference type="GeneID" id="28822669"/>
<organism evidence="1 2">
    <name type="scientific">Mollisia scopiformis</name>
    <name type="common">Conifer needle endophyte fungus</name>
    <name type="synonym">Phialocephala scopiformis</name>
    <dbReference type="NCBI Taxonomy" id="149040"/>
    <lineage>
        <taxon>Eukaryota</taxon>
        <taxon>Fungi</taxon>
        <taxon>Dikarya</taxon>
        <taxon>Ascomycota</taxon>
        <taxon>Pezizomycotina</taxon>
        <taxon>Leotiomycetes</taxon>
        <taxon>Helotiales</taxon>
        <taxon>Mollisiaceae</taxon>
        <taxon>Mollisia</taxon>
    </lineage>
</organism>
<name>A0A194XIM1_MOLSC</name>